<dbReference type="CDD" id="cd02947">
    <property type="entry name" value="TRX_family"/>
    <property type="match status" value="1"/>
</dbReference>
<dbReference type="InterPro" id="IPR036249">
    <property type="entry name" value="Thioredoxin-like_sf"/>
</dbReference>
<gene>
    <name evidence="11" type="ORF">SAMN06269117_11137</name>
</gene>
<dbReference type="PIRSF" id="PIRSF000077">
    <property type="entry name" value="Thioredoxin"/>
    <property type="match status" value="1"/>
</dbReference>
<evidence type="ECO:0000256" key="3">
    <source>
        <dbReference type="ARBA" id="ARBA00022982"/>
    </source>
</evidence>
<feature type="domain" description="Thioredoxin" evidence="10">
    <location>
        <begin position="2"/>
        <end position="107"/>
    </location>
</feature>
<dbReference type="PRINTS" id="PR00421">
    <property type="entry name" value="THIOREDOXIN"/>
</dbReference>
<feature type="disulfide bond" description="Redox-active" evidence="9">
    <location>
        <begin position="31"/>
        <end position="34"/>
    </location>
</feature>
<dbReference type="GO" id="GO:0005737">
    <property type="term" value="C:cytoplasm"/>
    <property type="evidence" value="ECO:0007669"/>
    <property type="project" value="TreeGrafter"/>
</dbReference>
<evidence type="ECO:0000259" key="10">
    <source>
        <dbReference type="PROSITE" id="PS51352"/>
    </source>
</evidence>
<proteinExistence type="inferred from homology"/>
<dbReference type="OrthoDB" id="9790390at2"/>
<sequence length="108" mass="12154">MAKEIKTVDEFEREVLQSDIPVLVDFWAPWCGPCRMLAPTIEELSQEYEGKVKVVKVNTDELPMVAMQYGIRGIPTVILFVNGEPADVKVGLQPKAVFENMIARFLGE</sequence>
<dbReference type="PANTHER" id="PTHR45663">
    <property type="entry name" value="GEO12009P1"/>
    <property type="match status" value="1"/>
</dbReference>
<dbReference type="SUPFAM" id="SSF52833">
    <property type="entry name" value="Thioredoxin-like"/>
    <property type="match status" value="1"/>
</dbReference>
<evidence type="ECO:0000313" key="11">
    <source>
        <dbReference type="EMBL" id="SMO56828.1"/>
    </source>
</evidence>
<dbReference type="RefSeq" id="WP_142935406.1">
    <property type="nucleotide sequence ID" value="NZ_FXTM01000011.1"/>
</dbReference>
<name>A0A521CBQ3_9BACT</name>
<dbReference type="EMBL" id="FXTM01000011">
    <property type="protein sequence ID" value="SMO56828.1"/>
    <property type="molecule type" value="Genomic_DNA"/>
</dbReference>
<dbReference type="InterPro" id="IPR013766">
    <property type="entry name" value="Thioredoxin_domain"/>
</dbReference>
<evidence type="ECO:0000313" key="12">
    <source>
        <dbReference type="Proteomes" id="UP000317315"/>
    </source>
</evidence>
<organism evidence="11 12">
    <name type="scientific">Balnearium lithotrophicum</name>
    <dbReference type="NCBI Taxonomy" id="223788"/>
    <lineage>
        <taxon>Bacteria</taxon>
        <taxon>Pseudomonadati</taxon>
        <taxon>Aquificota</taxon>
        <taxon>Aquificia</taxon>
        <taxon>Desulfurobacteriales</taxon>
        <taxon>Desulfurobacteriaceae</taxon>
        <taxon>Balnearium</taxon>
    </lineage>
</organism>
<dbReference type="PROSITE" id="PS00194">
    <property type="entry name" value="THIOREDOXIN_1"/>
    <property type="match status" value="1"/>
</dbReference>
<feature type="site" description="Contributes to redox potential value" evidence="8">
    <location>
        <position position="33"/>
    </location>
</feature>
<evidence type="ECO:0000256" key="7">
    <source>
        <dbReference type="PIRNR" id="PIRNR000077"/>
    </source>
</evidence>
<keyword evidence="4 9" id="KW-1015">Disulfide bond</keyword>
<accession>A0A521CBQ3</accession>
<feature type="site" description="Contributes to redox potential value" evidence="8">
    <location>
        <position position="32"/>
    </location>
</feature>
<dbReference type="NCBIfam" id="TIGR01068">
    <property type="entry name" value="thioredoxin"/>
    <property type="match status" value="1"/>
</dbReference>
<dbReference type="Proteomes" id="UP000317315">
    <property type="component" value="Unassembled WGS sequence"/>
</dbReference>
<keyword evidence="12" id="KW-1185">Reference proteome</keyword>
<evidence type="ECO:0000256" key="2">
    <source>
        <dbReference type="ARBA" id="ARBA00022448"/>
    </source>
</evidence>
<dbReference type="InterPro" id="IPR017937">
    <property type="entry name" value="Thioredoxin_CS"/>
</dbReference>
<dbReference type="FunFam" id="3.40.30.10:FF:000001">
    <property type="entry name" value="Thioredoxin"/>
    <property type="match status" value="1"/>
</dbReference>
<comment type="similarity">
    <text evidence="1 7">Belongs to the thioredoxin family.</text>
</comment>
<dbReference type="PANTHER" id="PTHR45663:SF11">
    <property type="entry name" value="GEO12009P1"/>
    <property type="match status" value="1"/>
</dbReference>
<feature type="site" description="Deprotonates C-terminal active site Cys" evidence="8">
    <location>
        <position position="25"/>
    </location>
</feature>
<feature type="active site" description="Nucleophile" evidence="8">
    <location>
        <position position="31"/>
    </location>
</feature>
<dbReference type="InterPro" id="IPR005746">
    <property type="entry name" value="Thioredoxin"/>
</dbReference>
<evidence type="ECO:0000256" key="5">
    <source>
        <dbReference type="ARBA" id="ARBA00023284"/>
    </source>
</evidence>
<dbReference type="GO" id="GO:0015035">
    <property type="term" value="F:protein-disulfide reductase activity"/>
    <property type="evidence" value="ECO:0007669"/>
    <property type="project" value="UniProtKB-UniRule"/>
</dbReference>
<evidence type="ECO:0000256" key="6">
    <source>
        <dbReference type="NCBIfam" id="TIGR01068"/>
    </source>
</evidence>
<dbReference type="Pfam" id="PF00085">
    <property type="entry name" value="Thioredoxin"/>
    <property type="match status" value="1"/>
</dbReference>
<evidence type="ECO:0000256" key="4">
    <source>
        <dbReference type="ARBA" id="ARBA00023157"/>
    </source>
</evidence>
<keyword evidence="2" id="KW-0813">Transport</keyword>
<evidence type="ECO:0000256" key="1">
    <source>
        <dbReference type="ARBA" id="ARBA00008987"/>
    </source>
</evidence>
<dbReference type="Gene3D" id="3.40.30.10">
    <property type="entry name" value="Glutaredoxin"/>
    <property type="match status" value="1"/>
</dbReference>
<feature type="active site" description="Nucleophile" evidence="8">
    <location>
        <position position="34"/>
    </location>
</feature>
<keyword evidence="5 9" id="KW-0676">Redox-active center</keyword>
<evidence type="ECO:0000256" key="9">
    <source>
        <dbReference type="PIRSR" id="PIRSR000077-4"/>
    </source>
</evidence>
<reference evidence="11 12" key="1">
    <citation type="submission" date="2017-05" db="EMBL/GenBank/DDBJ databases">
        <authorList>
            <person name="Varghese N."/>
            <person name="Submissions S."/>
        </authorList>
    </citation>
    <scope>NUCLEOTIDE SEQUENCE [LARGE SCALE GENOMIC DNA]</scope>
    <source>
        <strain evidence="11 12">DSM 16304</strain>
    </source>
</reference>
<protein>
    <recommendedName>
        <fullName evidence="6 7">Thioredoxin</fullName>
    </recommendedName>
</protein>
<dbReference type="AlphaFoldDB" id="A0A521CBQ3"/>
<dbReference type="PROSITE" id="PS51352">
    <property type="entry name" value="THIOREDOXIN_2"/>
    <property type="match status" value="1"/>
</dbReference>
<evidence type="ECO:0000256" key="8">
    <source>
        <dbReference type="PIRSR" id="PIRSR000077-1"/>
    </source>
</evidence>
<keyword evidence="3" id="KW-0249">Electron transport</keyword>